<reference evidence="2" key="1">
    <citation type="submission" date="2023-08" db="EMBL/GenBank/DDBJ databases">
        <title>Black Yeasts Isolated from many extreme environments.</title>
        <authorList>
            <person name="Coleine C."/>
            <person name="Stajich J.E."/>
            <person name="Selbmann L."/>
        </authorList>
    </citation>
    <scope>NUCLEOTIDE SEQUENCE</scope>
    <source>
        <strain evidence="2">CCFEE 5810</strain>
    </source>
</reference>
<proteinExistence type="predicted"/>
<dbReference type="SUPFAM" id="SSF54695">
    <property type="entry name" value="POZ domain"/>
    <property type="match status" value="1"/>
</dbReference>
<evidence type="ECO:0000256" key="1">
    <source>
        <dbReference type="SAM" id="MobiDB-lite"/>
    </source>
</evidence>
<protein>
    <recommendedName>
        <fullName evidence="4">BTB domain-containing protein</fullName>
    </recommendedName>
</protein>
<name>A0AAN7ZMT1_9PEZI</name>
<evidence type="ECO:0008006" key="4">
    <source>
        <dbReference type="Google" id="ProtNLM"/>
    </source>
</evidence>
<accession>A0AAN7ZMT1</accession>
<dbReference type="InterPro" id="IPR011333">
    <property type="entry name" value="SKP1/BTB/POZ_sf"/>
</dbReference>
<sequence>MPPTTTPASAGGTKRSFSGTPLVGNNRMATLYNPTMVSIIVEEDDEIKKYQVPCGLLRASPEYFDKAFGEHFAEAKNGEIKLPDTKAWVVECFFGWLYSQKVFWEHQDSRTLRQPKLEDDVALDTDGVQGNLSNDELLDPVTWNDDDLLDLYIFADKYSTRRLRNSVIGFIQTKLFQTKPVEYKHWALDTCGFAFAHLPEASPLYKLLMDMIVHDVEPESITKCCNYEFLPTSALCQLLARTAQLARRANCRRCRNGHGCRRDGSHEGMENLQPPYVGSFCLYHEHDSEEEQKICEIRWKKIKAEKAIGI</sequence>
<dbReference type="EMBL" id="JAVRQU010000011">
    <property type="protein sequence ID" value="KAK5697266.1"/>
    <property type="molecule type" value="Genomic_DNA"/>
</dbReference>
<evidence type="ECO:0000313" key="2">
    <source>
        <dbReference type="EMBL" id="KAK5697266.1"/>
    </source>
</evidence>
<dbReference type="CDD" id="cd18186">
    <property type="entry name" value="BTB_POZ_ZBTB_KLHL-like"/>
    <property type="match status" value="1"/>
</dbReference>
<evidence type="ECO:0000313" key="3">
    <source>
        <dbReference type="Proteomes" id="UP001310594"/>
    </source>
</evidence>
<dbReference type="PANTHER" id="PTHR47843">
    <property type="entry name" value="BTB DOMAIN-CONTAINING PROTEIN-RELATED"/>
    <property type="match status" value="1"/>
</dbReference>
<organism evidence="2 3">
    <name type="scientific">Elasticomyces elasticus</name>
    <dbReference type="NCBI Taxonomy" id="574655"/>
    <lineage>
        <taxon>Eukaryota</taxon>
        <taxon>Fungi</taxon>
        <taxon>Dikarya</taxon>
        <taxon>Ascomycota</taxon>
        <taxon>Pezizomycotina</taxon>
        <taxon>Dothideomycetes</taxon>
        <taxon>Dothideomycetidae</taxon>
        <taxon>Mycosphaerellales</taxon>
        <taxon>Teratosphaeriaceae</taxon>
        <taxon>Elasticomyces</taxon>
    </lineage>
</organism>
<feature type="region of interest" description="Disordered" evidence="1">
    <location>
        <begin position="1"/>
        <end position="21"/>
    </location>
</feature>
<dbReference type="AlphaFoldDB" id="A0AAN7ZMT1"/>
<gene>
    <name evidence="2" type="ORF">LTR97_007402</name>
</gene>
<dbReference type="PANTHER" id="PTHR47843:SF2">
    <property type="entry name" value="BTB DOMAIN-CONTAINING PROTEIN"/>
    <property type="match status" value="1"/>
</dbReference>
<dbReference type="Proteomes" id="UP001310594">
    <property type="component" value="Unassembled WGS sequence"/>
</dbReference>
<dbReference type="Gene3D" id="3.30.710.10">
    <property type="entry name" value="Potassium Channel Kv1.1, Chain A"/>
    <property type="match status" value="1"/>
</dbReference>
<comment type="caution">
    <text evidence="2">The sequence shown here is derived from an EMBL/GenBank/DDBJ whole genome shotgun (WGS) entry which is preliminary data.</text>
</comment>